<dbReference type="SUPFAM" id="SSF53335">
    <property type="entry name" value="S-adenosyl-L-methionine-dependent methyltransferases"/>
    <property type="match status" value="1"/>
</dbReference>
<organism evidence="6 7">
    <name type="scientific">Corynespora cassiicola Philippines</name>
    <dbReference type="NCBI Taxonomy" id="1448308"/>
    <lineage>
        <taxon>Eukaryota</taxon>
        <taxon>Fungi</taxon>
        <taxon>Dikarya</taxon>
        <taxon>Ascomycota</taxon>
        <taxon>Pezizomycotina</taxon>
        <taxon>Dothideomycetes</taxon>
        <taxon>Pleosporomycetidae</taxon>
        <taxon>Pleosporales</taxon>
        <taxon>Corynesporascaceae</taxon>
        <taxon>Corynespora</taxon>
    </lineage>
</organism>
<dbReference type="InterPro" id="IPR036388">
    <property type="entry name" value="WH-like_DNA-bd_sf"/>
</dbReference>
<dbReference type="InterPro" id="IPR001077">
    <property type="entry name" value="COMT_C"/>
</dbReference>
<keyword evidence="3" id="KW-0949">S-adenosyl-L-methionine</keyword>
<evidence type="ECO:0000256" key="2">
    <source>
        <dbReference type="ARBA" id="ARBA00022679"/>
    </source>
</evidence>
<dbReference type="Gene3D" id="3.40.50.150">
    <property type="entry name" value="Vaccinia Virus protein VP39"/>
    <property type="match status" value="1"/>
</dbReference>
<dbReference type="OrthoDB" id="3340390at2759"/>
<evidence type="ECO:0000259" key="5">
    <source>
        <dbReference type="Pfam" id="PF08100"/>
    </source>
</evidence>
<keyword evidence="7" id="KW-1185">Reference proteome</keyword>
<evidence type="ECO:0000259" key="4">
    <source>
        <dbReference type="Pfam" id="PF00891"/>
    </source>
</evidence>
<dbReference type="Pfam" id="PF08100">
    <property type="entry name" value="Dimerisation"/>
    <property type="match status" value="1"/>
</dbReference>
<accession>A0A2T2NYT8</accession>
<evidence type="ECO:0000256" key="1">
    <source>
        <dbReference type="ARBA" id="ARBA00022603"/>
    </source>
</evidence>
<dbReference type="AlphaFoldDB" id="A0A2T2NYT8"/>
<dbReference type="GO" id="GO:0032259">
    <property type="term" value="P:methylation"/>
    <property type="evidence" value="ECO:0007669"/>
    <property type="project" value="UniProtKB-KW"/>
</dbReference>
<dbReference type="SUPFAM" id="SSF46785">
    <property type="entry name" value="Winged helix' DNA-binding domain"/>
    <property type="match status" value="1"/>
</dbReference>
<reference evidence="6 7" key="1">
    <citation type="journal article" date="2018" name="Front. Microbiol.">
        <title>Genome-Wide Analysis of Corynespora cassiicola Leaf Fall Disease Putative Effectors.</title>
        <authorList>
            <person name="Lopez D."/>
            <person name="Ribeiro S."/>
            <person name="Label P."/>
            <person name="Fumanal B."/>
            <person name="Venisse J.S."/>
            <person name="Kohler A."/>
            <person name="de Oliveira R.R."/>
            <person name="Labutti K."/>
            <person name="Lipzen A."/>
            <person name="Lail K."/>
            <person name="Bauer D."/>
            <person name="Ohm R.A."/>
            <person name="Barry K.W."/>
            <person name="Spatafora J."/>
            <person name="Grigoriev I.V."/>
            <person name="Martin F.M."/>
            <person name="Pujade-Renaud V."/>
        </authorList>
    </citation>
    <scope>NUCLEOTIDE SEQUENCE [LARGE SCALE GENOMIC DNA]</scope>
    <source>
        <strain evidence="6 7">Philippines</strain>
    </source>
</reference>
<dbReference type="EMBL" id="KZ678131">
    <property type="protein sequence ID" value="PSN70585.1"/>
    <property type="molecule type" value="Genomic_DNA"/>
</dbReference>
<evidence type="ECO:0000313" key="6">
    <source>
        <dbReference type="EMBL" id="PSN70585.1"/>
    </source>
</evidence>
<dbReference type="GO" id="GO:0008171">
    <property type="term" value="F:O-methyltransferase activity"/>
    <property type="evidence" value="ECO:0007669"/>
    <property type="project" value="InterPro"/>
</dbReference>
<dbReference type="PANTHER" id="PTHR43712:SF1">
    <property type="entry name" value="HYPOTHETICAL O-METHYLTRANSFERASE (EUROFUNG)-RELATED"/>
    <property type="match status" value="1"/>
</dbReference>
<dbReference type="InterPro" id="IPR012967">
    <property type="entry name" value="COMT_dimerisation"/>
</dbReference>
<sequence>MDSLQQSIEAATQASGKGTISEGSRVSLLDAATKLVAALQKPEDAITRLAYWSSKDPFNRIAQPSQFMAVRTLLNLDVYNIILQRGQVTSAELSEITKADKILLERLLRVLTAAGYVAEPDVATYAPNALTKTLANRGTAGLIEAIFDGGMKPMALLPAYLEKTGYKNPDDQDDGPFQFGTEMQESKNLFMYMVTENQKLLGSFQTFFEADRGSRPNWVDWFPVKEKILDDATRPIDEESVLYVDVAGGRGHELLAFKRKFPEYPGRYVLYDLPQVVEDETLQLGDAVEKRGFNFFQDTVLPGARLYYMKFIMHDWSDEKCLTILGNITAAMKHGYSTLVIEDFILPVKGCSLLPAMWDMEMMSFLSAMERSERQWQELLDKAGLEIEGFYTPPGDGTGIIVTRLKASDKQP</sequence>
<name>A0A2T2NYT8_CORCC</name>
<evidence type="ECO:0000313" key="7">
    <source>
        <dbReference type="Proteomes" id="UP000240883"/>
    </source>
</evidence>
<dbReference type="STRING" id="1448308.A0A2T2NYT8"/>
<evidence type="ECO:0000256" key="3">
    <source>
        <dbReference type="ARBA" id="ARBA00022691"/>
    </source>
</evidence>
<gene>
    <name evidence="6" type="ORF">BS50DRAFT_584193</name>
</gene>
<dbReference type="Gene3D" id="1.10.10.10">
    <property type="entry name" value="Winged helix-like DNA-binding domain superfamily/Winged helix DNA-binding domain"/>
    <property type="match status" value="1"/>
</dbReference>
<dbReference type="InterPro" id="IPR036390">
    <property type="entry name" value="WH_DNA-bd_sf"/>
</dbReference>
<dbReference type="InterPro" id="IPR016461">
    <property type="entry name" value="COMT-like"/>
</dbReference>
<feature type="domain" description="O-methyltransferase C-terminal" evidence="4">
    <location>
        <begin position="243"/>
        <end position="385"/>
    </location>
</feature>
<dbReference type="PANTHER" id="PTHR43712">
    <property type="entry name" value="PUTATIVE (AFU_ORTHOLOGUE AFUA_4G14580)-RELATED"/>
    <property type="match status" value="1"/>
</dbReference>
<protein>
    <submittedName>
        <fullName evidence="6">O-methyltransferase</fullName>
    </submittedName>
</protein>
<dbReference type="PROSITE" id="PS51683">
    <property type="entry name" value="SAM_OMT_II"/>
    <property type="match status" value="1"/>
</dbReference>
<dbReference type="Proteomes" id="UP000240883">
    <property type="component" value="Unassembled WGS sequence"/>
</dbReference>
<feature type="domain" description="O-methyltransferase dimerisation" evidence="5">
    <location>
        <begin position="68"/>
        <end position="135"/>
    </location>
</feature>
<keyword evidence="2 6" id="KW-0808">Transferase</keyword>
<keyword evidence="1 6" id="KW-0489">Methyltransferase</keyword>
<dbReference type="Pfam" id="PF00891">
    <property type="entry name" value="Methyltransf_2"/>
    <property type="match status" value="1"/>
</dbReference>
<dbReference type="InterPro" id="IPR029063">
    <property type="entry name" value="SAM-dependent_MTases_sf"/>
</dbReference>
<proteinExistence type="predicted"/>